<sequence length="318" mass="37033">MANLDVHTEAEMKPYTNTIPGTQVRYVMVPVPGGEFIMGSRDDDPMGRPDERPAHRVKIDPFWIGMFEVTWNEFELFMYPEDEKRLRQELGVQNPTDPLADAVARPSKPYTEMTFGMGKDGYPAISMTHHAANKYCQWLSAKTGHFYRLPTEAEWEYACRAGTTNQWSFGDDPNLLDQYAWYEDNSDFRYHKVGTKKPNPWGLYDMHGNVAEWCLDQYEPYEKLLAPGTDVLVNPWNRATRPYPHVTRGGSYDDPAWRLRSAARRPSDRSWKMRDPQLPKSIWWLTDAPFVGFRIVRPLKVPPPEEMKKYWISGTERD</sequence>
<dbReference type="Proteomes" id="UP000477311">
    <property type="component" value="Unassembled WGS sequence"/>
</dbReference>
<protein>
    <submittedName>
        <fullName evidence="2">Formylglycine-generating enzyme family protein</fullName>
    </submittedName>
</protein>
<accession>A0A6M1S350</accession>
<comment type="caution">
    <text evidence="2">The sequence shown here is derived from an EMBL/GenBank/DDBJ whole genome shotgun (WGS) entry which is preliminary data.</text>
</comment>
<name>A0A6M1S350_9BACT</name>
<feature type="domain" description="Sulfatase-modifying factor enzyme-like" evidence="1">
    <location>
        <begin position="28"/>
        <end position="267"/>
    </location>
</feature>
<proteinExistence type="predicted"/>
<evidence type="ECO:0000259" key="1">
    <source>
        <dbReference type="Pfam" id="PF03781"/>
    </source>
</evidence>
<dbReference type="Pfam" id="PF03781">
    <property type="entry name" value="FGE-sulfatase"/>
    <property type="match status" value="1"/>
</dbReference>
<dbReference type="InterPro" id="IPR005532">
    <property type="entry name" value="SUMF_dom"/>
</dbReference>
<dbReference type="GO" id="GO:0120147">
    <property type="term" value="F:formylglycine-generating oxidase activity"/>
    <property type="evidence" value="ECO:0007669"/>
    <property type="project" value="TreeGrafter"/>
</dbReference>
<dbReference type="SUPFAM" id="SSF56436">
    <property type="entry name" value="C-type lectin-like"/>
    <property type="match status" value="1"/>
</dbReference>
<dbReference type="InterPro" id="IPR042095">
    <property type="entry name" value="SUMF_sf"/>
</dbReference>
<dbReference type="InterPro" id="IPR051043">
    <property type="entry name" value="Sulfatase_Mod_Factor_Kinase"/>
</dbReference>
<dbReference type="EMBL" id="JAAKYA010000071">
    <property type="protein sequence ID" value="NGO39740.1"/>
    <property type="molecule type" value="Genomic_DNA"/>
</dbReference>
<organism evidence="2 3">
    <name type="scientific">Limisphaera ngatamarikiensis</name>
    <dbReference type="NCBI Taxonomy" id="1324935"/>
    <lineage>
        <taxon>Bacteria</taxon>
        <taxon>Pseudomonadati</taxon>
        <taxon>Verrucomicrobiota</taxon>
        <taxon>Verrucomicrobiia</taxon>
        <taxon>Limisphaerales</taxon>
        <taxon>Limisphaeraceae</taxon>
        <taxon>Limisphaera</taxon>
    </lineage>
</organism>
<keyword evidence="3" id="KW-1185">Reference proteome</keyword>
<dbReference type="AlphaFoldDB" id="A0A6M1S350"/>
<evidence type="ECO:0000313" key="3">
    <source>
        <dbReference type="Proteomes" id="UP000477311"/>
    </source>
</evidence>
<dbReference type="PANTHER" id="PTHR23150">
    <property type="entry name" value="SULFATASE MODIFYING FACTOR 1, 2"/>
    <property type="match status" value="1"/>
</dbReference>
<dbReference type="Gene3D" id="3.90.1580.10">
    <property type="entry name" value="paralog of FGE (formylglycine-generating enzyme)"/>
    <property type="match status" value="1"/>
</dbReference>
<dbReference type="InterPro" id="IPR016187">
    <property type="entry name" value="CTDL_fold"/>
</dbReference>
<gene>
    <name evidence="2" type="ORF">G4L39_10090</name>
</gene>
<reference evidence="2 3" key="1">
    <citation type="submission" date="2020-02" db="EMBL/GenBank/DDBJ databases">
        <title>Draft genome sequence of Limisphaera ngatamarikiensis NGM72.4T, a thermophilic Verrucomicrobia grouped in subdivision 3.</title>
        <authorList>
            <person name="Carere C.R."/>
            <person name="Steen J."/>
            <person name="Hugenholtz P."/>
            <person name="Stott M.B."/>
        </authorList>
    </citation>
    <scope>NUCLEOTIDE SEQUENCE [LARGE SCALE GENOMIC DNA]</scope>
    <source>
        <strain evidence="2 3">NGM72.4</strain>
    </source>
</reference>
<evidence type="ECO:0000313" key="2">
    <source>
        <dbReference type="EMBL" id="NGO39740.1"/>
    </source>
</evidence>
<dbReference type="PANTHER" id="PTHR23150:SF19">
    <property type="entry name" value="FORMYLGLYCINE-GENERATING ENZYME"/>
    <property type="match status" value="1"/>
</dbReference>